<evidence type="ECO:0008006" key="4">
    <source>
        <dbReference type="Google" id="ProtNLM"/>
    </source>
</evidence>
<evidence type="ECO:0000313" key="2">
    <source>
        <dbReference type="EMBL" id="GHO59273.1"/>
    </source>
</evidence>
<name>A0ABQ3V2R3_9CHLR</name>
<evidence type="ECO:0000313" key="3">
    <source>
        <dbReference type="Proteomes" id="UP000654345"/>
    </source>
</evidence>
<dbReference type="RefSeq" id="WP_201375473.1">
    <property type="nucleotide sequence ID" value="NZ_BNJG01000003.1"/>
</dbReference>
<organism evidence="2 3">
    <name type="scientific">Ktedonobacter robiniae</name>
    <dbReference type="NCBI Taxonomy" id="2778365"/>
    <lineage>
        <taxon>Bacteria</taxon>
        <taxon>Bacillati</taxon>
        <taxon>Chloroflexota</taxon>
        <taxon>Ktedonobacteria</taxon>
        <taxon>Ktedonobacterales</taxon>
        <taxon>Ktedonobacteraceae</taxon>
        <taxon>Ktedonobacter</taxon>
    </lineage>
</organism>
<feature type="coiled-coil region" evidence="1">
    <location>
        <begin position="1057"/>
        <end position="1084"/>
    </location>
</feature>
<dbReference type="Proteomes" id="UP000654345">
    <property type="component" value="Unassembled WGS sequence"/>
</dbReference>
<dbReference type="EMBL" id="BNJG01000003">
    <property type="protein sequence ID" value="GHO59273.1"/>
    <property type="molecule type" value="Genomic_DNA"/>
</dbReference>
<reference evidence="2 3" key="1">
    <citation type="journal article" date="2021" name="Int. J. Syst. Evol. Microbiol.">
        <title>Reticulibacter mediterranei gen. nov., sp. nov., within the new family Reticulibacteraceae fam. nov., and Ktedonospora formicarum gen. nov., sp. nov., Ktedonobacter robiniae sp. nov., Dictyobacter formicarum sp. nov. and Dictyobacter arantiisoli sp. nov., belonging to the class Ktedonobacteria.</title>
        <authorList>
            <person name="Yabe S."/>
            <person name="Zheng Y."/>
            <person name="Wang C.M."/>
            <person name="Sakai Y."/>
            <person name="Abe K."/>
            <person name="Yokota A."/>
            <person name="Donadio S."/>
            <person name="Cavaletti L."/>
            <person name="Monciardini P."/>
        </authorList>
    </citation>
    <scope>NUCLEOTIDE SEQUENCE [LARGE SCALE GENOMIC DNA]</scope>
    <source>
        <strain evidence="2 3">SOSP1-30</strain>
    </source>
</reference>
<accession>A0ABQ3V2R3</accession>
<keyword evidence="3" id="KW-1185">Reference proteome</keyword>
<dbReference type="NCBIfam" id="NF033441">
    <property type="entry name" value="BREX_BrxC"/>
    <property type="match status" value="1"/>
</dbReference>
<keyword evidence="1" id="KW-0175">Coiled coil</keyword>
<comment type="caution">
    <text evidence="2">The sequence shown here is derived from an EMBL/GenBank/DDBJ whole genome shotgun (WGS) entry which is preliminary data.</text>
</comment>
<evidence type="ECO:0000256" key="1">
    <source>
        <dbReference type="SAM" id="Coils"/>
    </source>
</evidence>
<proteinExistence type="predicted"/>
<protein>
    <recommendedName>
        <fullName evidence="4">BREX system P-loop protein BrxC</fullName>
    </recommendedName>
</protein>
<dbReference type="InterPro" id="IPR047679">
    <property type="entry name" value="BREX_BrxC"/>
</dbReference>
<gene>
    <name evidence="2" type="ORF">KSB_77480</name>
</gene>
<sequence length="1216" mass="137951">MKIREMFGTKIQERIQPVVKVSDRTPAVLLDELQNLVVTPQWERYLHLMLQEFIDAFDSEDEQEIGFWINGFFGSGKSLLMKILGALLEGGELDGQSVHEIFLGRILTSSSEIRDDFKRFLKICQTRIACQAIGGNIHTQQAGSHEPLTILAFRLFAQAQGYTHLWPFAWAVEAQIDARGLTEEFHAVASSLCKQEWSEIAEDAEFYSARLYQAAAQVLPDHFNSPDQVKLAVESAKSNGITPVMFVERLCRWCREHDRGMKRQKLLLQFDELGQWLQGSNINARIMEVQALVEAASELGQGRIWIAVTAHGDIQSLQQNVQQEYYAKILQRFIAKCKLSNEDINAVVQERLLRKTGPATSFLRTCFQQQSSTIYDLGTLKDAPRTYPLPDEETFAQFYPYLPWTVTIIPDITRGIALATGRGAELTGSNRNMIGVVQLGILNAKGLLEEEVGRLISLADLYYQFDTDIAVETRNDLRRVGDRVPGANKELIERTARALYLLGQVEVIPCTVENLTRALVTSIDEDLTILRSQIKGALDQLVRAGYAKQVGESYAFLSTQQRSFQEKVQNKQEEWLARIGDLILKLDDYKGDDALRFDQITLPGMGGRQKTLRLVLDNRVLRNPTEHVTIHVYSPLQRLIAPEIGNDVDLKQQSIQQKNTFFLRMEFLAGFQRALALAVATEEVAEHILHTGQGGEAEFEVAKLAKKYDIPEYKREVRYLFEQAMRNSQIFFRGSIYYPSNGDNAGAMVRSTLGPRLLEIYSAYADLPHRLHDDAKAVRDALNHVVSNKDLEALGVFKADGTLNEGNPLLSRLRSRIPLEKEDLGFVYADQLRQDLERPPYGWDGNSVKVGLALLLRAGACKLFENGTTYTNPGDPSVLLCLTKAQRFKTVRVQGVRTEISMQDLIEIRKCMDDVFGIKPQLILAVMDEKLKEQLQILHIQAEEVEAWANPAGCALPLSFETGHTLVGELLVSNVPNIRLPQFIQEHERLWEYKALLGALLRFKDEHGSLYQEERDFYNRMYHLENPPAAILAFLQGWREATQQRSITTQTRWHELTEQYRQARQALTDEIERLRQEGQQDLARQDDELLERVEQASIPAEVIEATLADLRASLDPERAKLAQASLSISEARSVKSALVNRRVEIGRKLREISQRYQTTSTPEVEDSPAPSVVHISWQSLLGERCISSPAELQQVVDTLQRLVYNELEQRRIVILE</sequence>